<keyword evidence="5" id="KW-0808">Transferase</keyword>
<dbReference type="EMBL" id="CP013050">
    <property type="protein sequence ID" value="ALM76025.1"/>
    <property type="molecule type" value="Genomic_DNA"/>
</dbReference>
<dbReference type="AlphaFoldDB" id="A0A0S1XE00"/>
<evidence type="ECO:0000256" key="1">
    <source>
        <dbReference type="ARBA" id="ARBA00004496"/>
    </source>
</evidence>
<dbReference type="STRING" id="55802.TBCH5v1_2123"/>
<gene>
    <name evidence="5" type="ORF">TBCH5v1_2123</name>
</gene>
<keyword evidence="2" id="KW-0963">Cytoplasm</keyword>
<proteinExistence type="predicted"/>
<sequence>MYSQRIVKKIKITNPEGLHARPAGELVRSLSAIKSSVVIRYKDKAVNAKSVLSVMALGIDPGEEVEVIIEGEDADAALKIVEGILHGERGKNPS</sequence>
<dbReference type="Gene3D" id="3.30.1340.10">
    <property type="entry name" value="HPr-like"/>
    <property type="match status" value="1"/>
</dbReference>
<dbReference type="SUPFAM" id="SSF55594">
    <property type="entry name" value="HPr-like"/>
    <property type="match status" value="1"/>
</dbReference>
<feature type="domain" description="HPr" evidence="4">
    <location>
        <begin position="5"/>
        <end position="92"/>
    </location>
</feature>
<dbReference type="InterPro" id="IPR002114">
    <property type="entry name" value="PTS_HPr_Ser_P_site"/>
</dbReference>
<dbReference type="Pfam" id="PF00381">
    <property type="entry name" value="PTS-HPr"/>
    <property type="match status" value="1"/>
</dbReference>
<dbReference type="InterPro" id="IPR050399">
    <property type="entry name" value="HPr"/>
</dbReference>
<dbReference type="EC" id="2.7.11.-" evidence="5"/>
<accession>A0A0S1XE00</accession>
<dbReference type="GO" id="GO:0016740">
    <property type="term" value="F:transferase activity"/>
    <property type="evidence" value="ECO:0007669"/>
    <property type="project" value="UniProtKB-KW"/>
</dbReference>
<dbReference type="InterPro" id="IPR035895">
    <property type="entry name" value="HPr-like_sf"/>
</dbReference>
<dbReference type="GeneID" id="26137349"/>
<dbReference type="Proteomes" id="UP000066042">
    <property type="component" value="Chromosome"/>
</dbReference>
<dbReference type="PROSITE" id="PS00589">
    <property type="entry name" value="PTS_HPR_SER"/>
    <property type="match status" value="1"/>
</dbReference>
<dbReference type="PANTHER" id="PTHR33705">
    <property type="entry name" value="PHOSPHOCARRIER PROTEIN HPR"/>
    <property type="match status" value="1"/>
</dbReference>
<organism evidence="5 6">
    <name type="scientific">Thermococcus barophilus</name>
    <dbReference type="NCBI Taxonomy" id="55802"/>
    <lineage>
        <taxon>Archaea</taxon>
        <taxon>Methanobacteriati</taxon>
        <taxon>Methanobacteriota</taxon>
        <taxon>Thermococci</taxon>
        <taxon>Thermococcales</taxon>
        <taxon>Thermococcaceae</taxon>
        <taxon>Thermococcus</taxon>
    </lineage>
</organism>
<dbReference type="PRINTS" id="PR00107">
    <property type="entry name" value="PHOSPHOCPHPR"/>
</dbReference>
<dbReference type="GO" id="GO:0009401">
    <property type="term" value="P:phosphoenolpyruvate-dependent sugar phosphotransferase system"/>
    <property type="evidence" value="ECO:0007669"/>
    <property type="project" value="UniProtKB-KW"/>
</dbReference>
<evidence type="ECO:0000313" key="6">
    <source>
        <dbReference type="Proteomes" id="UP000066042"/>
    </source>
</evidence>
<evidence type="ECO:0000313" key="5">
    <source>
        <dbReference type="EMBL" id="ALM76025.1"/>
    </source>
</evidence>
<dbReference type="PANTHER" id="PTHR33705:SF2">
    <property type="entry name" value="PHOSPHOCARRIER PROTEIN NPR"/>
    <property type="match status" value="1"/>
</dbReference>
<evidence type="ECO:0000259" key="4">
    <source>
        <dbReference type="PROSITE" id="PS51350"/>
    </source>
</evidence>
<dbReference type="RefSeq" id="WP_056934485.1">
    <property type="nucleotide sequence ID" value="NZ_CP013050.1"/>
</dbReference>
<dbReference type="GO" id="GO:0005737">
    <property type="term" value="C:cytoplasm"/>
    <property type="evidence" value="ECO:0007669"/>
    <property type="project" value="UniProtKB-SubCell"/>
</dbReference>
<protein>
    <submittedName>
        <fullName evidence="5">Phosphotransferase system, HPr-related protein</fullName>
        <ecNumber evidence="5">2.7.11.-</ecNumber>
    </submittedName>
</protein>
<keyword evidence="3" id="KW-0598">Phosphotransferase system</keyword>
<name>A0A0S1XE00_THEBA</name>
<dbReference type="CDD" id="cd00367">
    <property type="entry name" value="PTS-HPr_like"/>
    <property type="match status" value="1"/>
</dbReference>
<dbReference type="NCBIfam" id="TIGR01003">
    <property type="entry name" value="PTS_HPr_family"/>
    <property type="match status" value="1"/>
</dbReference>
<evidence type="ECO:0000256" key="2">
    <source>
        <dbReference type="ARBA" id="ARBA00022490"/>
    </source>
</evidence>
<evidence type="ECO:0000256" key="3">
    <source>
        <dbReference type="ARBA" id="ARBA00022683"/>
    </source>
</evidence>
<reference evidence="5 6" key="1">
    <citation type="journal article" date="2016" name="Genome Announc.">
        <title>Complete genome sequence of the hyperthermophilic and piezophilic archaeon Thermococcus barophilus Ch5, capable of growth at the expense of hydrogenogenesis from carbon monoxide and formate.</title>
        <authorList>
            <person name="Oger P."/>
            <person name="Sokolova T.G."/>
            <person name="Kozhevnikova D.A."/>
            <person name="Taranov E.A."/>
            <person name="Vannier P."/>
            <person name="Lee H.S."/>
            <person name="Kwon K.K."/>
            <person name="Kang S.G."/>
            <person name="Lee J.H."/>
            <person name="Bonch-Osmolovskaya E.A."/>
            <person name="Lebedinsky A.V."/>
        </authorList>
    </citation>
    <scope>NUCLEOTIDE SEQUENCE [LARGE SCALE GENOMIC DNA]</scope>
    <source>
        <strain evidence="6">Ch5</strain>
    </source>
</reference>
<dbReference type="InterPro" id="IPR000032">
    <property type="entry name" value="HPr-like"/>
</dbReference>
<dbReference type="PROSITE" id="PS51350">
    <property type="entry name" value="PTS_HPR_DOM"/>
    <property type="match status" value="1"/>
</dbReference>
<comment type="subcellular location">
    <subcellularLocation>
        <location evidence="1">Cytoplasm</location>
    </subcellularLocation>
</comment>